<reference evidence="1 2" key="1">
    <citation type="submission" date="2024-07" db="EMBL/GenBank/DDBJ databases">
        <title>Genomic Encyclopedia of Type Strains, Phase V (KMG-V): Genome sequencing to study the core and pangenomes of soil and plant-associated prokaryotes.</title>
        <authorList>
            <person name="Whitman W."/>
        </authorList>
    </citation>
    <scope>NUCLEOTIDE SEQUENCE [LARGE SCALE GENOMIC DNA]</scope>
    <source>
        <strain evidence="1 2">USDA 415</strain>
    </source>
</reference>
<dbReference type="InterPro" id="IPR010985">
    <property type="entry name" value="Ribbon_hlx_hlx"/>
</dbReference>
<dbReference type="SUPFAM" id="SSF47598">
    <property type="entry name" value="Ribbon-helix-helix"/>
    <property type="match status" value="1"/>
</dbReference>
<name>A0ABV4FG55_BRAEL</name>
<comment type="caution">
    <text evidence="1">The sequence shown here is derived from an EMBL/GenBank/DDBJ whole genome shotgun (WGS) entry which is preliminary data.</text>
</comment>
<gene>
    <name evidence="1" type="ORF">ABIF29_009267</name>
</gene>
<evidence type="ECO:0000313" key="2">
    <source>
        <dbReference type="Proteomes" id="UP001565471"/>
    </source>
</evidence>
<evidence type="ECO:0000313" key="1">
    <source>
        <dbReference type="EMBL" id="MEY9322468.1"/>
    </source>
</evidence>
<dbReference type="Pfam" id="PF17723">
    <property type="entry name" value="RHH_8"/>
    <property type="match status" value="1"/>
</dbReference>
<organism evidence="1 2">
    <name type="scientific">Bradyrhizobium elkanii</name>
    <dbReference type="NCBI Taxonomy" id="29448"/>
    <lineage>
        <taxon>Bacteria</taxon>
        <taxon>Pseudomonadati</taxon>
        <taxon>Pseudomonadota</taxon>
        <taxon>Alphaproteobacteria</taxon>
        <taxon>Hyphomicrobiales</taxon>
        <taxon>Nitrobacteraceae</taxon>
        <taxon>Bradyrhizobium</taxon>
    </lineage>
</organism>
<dbReference type="Proteomes" id="UP001565471">
    <property type="component" value="Unassembled WGS sequence"/>
</dbReference>
<dbReference type="PANTHER" id="PTHR36215:SF1">
    <property type="entry name" value="BLL4998 PROTEIN"/>
    <property type="match status" value="1"/>
</dbReference>
<dbReference type="PANTHER" id="PTHR36215">
    <property type="entry name" value="BLL4998 PROTEIN"/>
    <property type="match status" value="1"/>
</dbReference>
<dbReference type="InterPro" id="IPR013321">
    <property type="entry name" value="Arc_rbn_hlx_hlx"/>
</dbReference>
<protein>
    <submittedName>
        <fullName evidence="1">Arc/MetJ-type ribon-helix-helix transcriptional regulator</fullName>
    </submittedName>
</protein>
<dbReference type="EMBL" id="JBGBZA010000002">
    <property type="protein sequence ID" value="MEY9322468.1"/>
    <property type="molecule type" value="Genomic_DNA"/>
</dbReference>
<dbReference type="Gene3D" id="1.10.1220.10">
    <property type="entry name" value="Met repressor-like"/>
    <property type="match status" value="1"/>
</dbReference>
<accession>A0ABV4FG55</accession>
<dbReference type="InterPro" id="IPR041088">
    <property type="entry name" value="RHH_8"/>
</dbReference>
<keyword evidence="2" id="KW-1185">Reference proteome</keyword>
<sequence length="179" mass="19356">MAVAIAGPGTFAQKPGRRACGAMNTIHIPSIWMADGMVIAMSSNVHEIRPKPPDSEKITINLGFVDLGQVDLMVQEGFYSNRTDFIRTAIRNQLERHADVVKQSTARKSLDLGLRNYSREDLEAARRAGDMLHINVLGLATIAQDVTPELARATIASVSVLGALHASPAVKSALADRTR</sequence>
<proteinExistence type="predicted"/>
<dbReference type="CDD" id="cd22231">
    <property type="entry name" value="RHH_NikR_HicB-like"/>
    <property type="match status" value="1"/>
</dbReference>